<feature type="chain" id="PRO_5047000389" description="Lcl C-terminal domain-containing protein" evidence="1">
    <location>
        <begin position="26"/>
        <end position="175"/>
    </location>
</feature>
<proteinExistence type="predicted"/>
<reference evidence="3 4" key="1">
    <citation type="submission" date="2016-10" db="EMBL/GenBank/DDBJ databases">
        <authorList>
            <person name="Varghese N."/>
            <person name="Submissions S."/>
        </authorList>
    </citation>
    <scope>NUCLEOTIDE SEQUENCE [LARGE SCALE GENOMIC DNA]</scope>
    <source>
        <strain evidence="3 4">DSM 16392</strain>
    </source>
</reference>
<organism evidence="3 4">
    <name type="scientific">Pseudovibrio ascidiaceicola</name>
    <dbReference type="NCBI Taxonomy" id="285279"/>
    <lineage>
        <taxon>Bacteria</taxon>
        <taxon>Pseudomonadati</taxon>
        <taxon>Pseudomonadota</taxon>
        <taxon>Alphaproteobacteria</taxon>
        <taxon>Hyphomicrobiales</taxon>
        <taxon>Stappiaceae</taxon>
        <taxon>Pseudovibrio</taxon>
    </lineage>
</organism>
<keyword evidence="4" id="KW-1185">Reference proteome</keyword>
<evidence type="ECO:0000313" key="3">
    <source>
        <dbReference type="EMBL" id="SFK46370.1"/>
    </source>
</evidence>
<dbReference type="InterPro" id="IPR011460">
    <property type="entry name" value="Lcl_C"/>
</dbReference>
<sequence>MTKKPFSLTTAATLSLFLSAFPAAAQLDCSNKPALQERFTLEGARLKQTGYALEWKRCAEGMTWQSDTQSCSGEPMQVGQDIAVSHFAENTEGWRLPTIRELYGLLDSTCAEKEELHALFPDLTAPAFVDYADFWSATGDQKLKGMYYYLDFVTYVLDFHSQGYSLAVRAVRDTK</sequence>
<accession>A0A1I3ZR55</accession>
<feature type="signal peptide" evidence="1">
    <location>
        <begin position="1"/>
        <end position="25"/>
    </location>
</feature>
<comment type="caution">
    <text evidence="3">The sequence shown here is derived from an EMBL/GenBank/DDBJ whole genome shotgun (WGS) entry which is preliminary data.</text>
</comment>
<dbReference type="EMBL" id="FOSK01000005">
    <property type="protein sequence ID" value="SFK46370.1"/>
    <property type="molecule type" value="Genomic_DNA"/>
</dbReference>
<protein>
    <recommendedName>
        <fullName evidence="2">Lcl C-terminal domain-containing protein</fullName>
    </recommendedName>
</protein>
<name>A0A1I3ZR55_9HYPH</name>
<feature type="domain" description="Lcl C-terminal" evidence="2">
    <location>
        <begin position="52"/>
        <end position="172"/>
    </location>
</feature>
<dbReference type="Pfam" id="PF07603">
    <property type="entry name" value="Lcl_C"/>
    <property type="match status" value="1"/>
</dbReference>
<evidence type="ECO:0000313" key="4">
    <source>
        <dbReference type="Proteomes" id="UP000199598"/>
    </source>
</evidence>
<keyword evidence="1" id="KW-0732">Signal</keyword>
<evidence type="ECO:0000259" key="2">
    <source>
        <dbReference type="Pfam" id="PF07603"/>
    </source>
</evidence>
<dbReference type="Proteomes" id="UP000199598">
    <property type="component" value="Unassembled WGS sequence"/>
</dbReference>
<dbReference type="RefSeq" id="WP_093519507.1">
    <property type="nucleotide sequence ID" value="NZ_FOSK01000005.1"/>
</dbReference>
<gene>
    <name evidence="3" type="ORF">SAMN04488518_105216</name>
</gene>
<evidence type="ECO:0000256" key="1">
    <source>
        <dbReference type="SAM" id="SignalP"/>
    </source>
</evidence>